<evidence type="ECO:0000256" key="10">
    <source>
        <dbReference type="SAM" id="MobiDB-lite"/>
    </source>
</evidence>
<dbReference type="SMART" id="SM00355">
    <property type="entry name" value="ZnF_C2H2"/>
    <property type="match status" value="3"/>
</dbReference>
<proteinExistence type="predicted"/>
<evidence type="ECO:0000256" key="9">
    <source>
        <dbReference type="PROSITE-ProRule" id="PRU00042"/>
    </source>
</evidence>
<dbReference type="Pfam" id="PF01448">
    <property type="entry name" value="ELM2"/>
    <property type="match status" value="1"/>
</dbReference>
<accession>A0A8B9M145</accession>
<feature type="domain" description="SANT" evidence="13">
    <location>
        <begin position="1065"/>
        <end position="1116"/>
    </location>
</feature>
<dbReference type="InterPro" id="IPR000949">
    <property type="entry name" value="ELM2_dom"/>
</dbReference>
<dbReference type="GO" id="GO:0008270">
    <property type="term" value="F:zinc ion binding"/>
    <property type="evidence" value="ECO:0007669"/>
    <property type="project" value="UniProtKB-KW"/>
</dbReference>
<keyword evidence="4" id="KW-0862">Zinc</keyword>
<dbReference type="InterPro" id="IPR001005">
    <property type="entry name" value="SANT/Myb"/>
</dbReference>
<dbReference type="FunFam" id="1.10.10.60:FF:000012">
    <property type="entry name" value="Metastasis-associated 1 family, member 3"/>
    <property type="match status" value="1"/>
</dbReference>
<feature type="compositionally biased region" description="Polar residues" evidence="10">
    <location>
        <begin position="615"/>
        <end position="627"/>
    </location>
</feature>
<sequence>MDQYLSGNENAVYLEMHLPGFSESQGLVCSKALNHDLCLNAKDMMFVGLSGLDVVPDLPAVDAASHTLEADLNVLPLYPLKDCTSVQLLGEAHLQPLQYEWDLGLGKPRGGGRSAGRGKRPLGSPRTSLPGCSHCGKVFSSASALSKHCLTHSQKREHVCTICSKAFKRPDRLSRHMLMHLKIKPFVCLERDCNESYCDHRSLCRHYKLQQSLCSLKEPPKEGPREQSPLIPSLYIPGSGKTVDGLTACSESGSFPPKSDLLRCAVNSFANQKLPLAAVSSAEQAVSALPDSSPASQASCLASNSSGLSEAAGDNISKDCLSCQQGVPSSNIFTNLTSRSFISEAPLPSEPAGLQCCPSNTLPCFPVFRGQKLPANQSSSNFQWIRNVPVCTKPKRNNVCLAHKSPVAVQGVSEELAGPSCTFSAAYEHPDALSFPIEPFKAEEDARSKSALPCFEEAFQLAKTHNSHPWENARELSFPEVQKCSALQSKTGQLFLKAQEPAACLEPLQVQQHFFQVTPKSQQVLSCPLEAEHSAANPLQARFQQQPTLAPQLLQLTEYEGPSTYLQKAIPQFQGILSGGEKQGLQPAPLKEYLGLRDSSVPSQPQYAVPGSMAGSHSSGRSNQLENKASALKEESKDGSAETGGKPPVGAAWSWCLPAIHRETLTLGLSGTAPPSQVAMASFSSAPAASGTRRLTIFNRIQVRRLVQLYNVNFPSLYLDFSLSNKTGAAPADGSRCESSFLHKNCGQLFYTENGLESHRCFRSEQWHLPQRKEEQQKLMLEAAGDGNCPSKHEMPLEDLTVAPLVIPVSVPVMAVNSQAGSEVGCDCIPQESPDGKDLKESLHKKKRKRQMRPKSLFIPPPLVPEAQPGVGGCYQSNLRSPVFLVDHLLSDLFQSSPYTPPPMLSPMREGSGLYFSTCCSSSASGDPNQLFSAGLGRMDRDFGFCLMKDNTKIRIQLRINVGSEFQAELPDLQDRSDLEEAEEPASLVWKPWGDMATNLETQDRVTELLKLACSSAMPGGGTNIELALHCLHEAQGNVMEALEMLLSGGPQKSESHPLANYHYAGSDTWTSLEKELFKKAFRVHKKDFHLIQKEIQTKSVSQCVEYYYTCKKNRAFCLDRDIVMGKRVKRVKYEMEETEKKVGKLRRSLSKESKEIKQKSYERMPRSKGSPPCGLNELLHQAGSADLQDTFPCKVCERYSSFF</sequence>
<evidence type="ECO:0000256" key="4">
    <source>
        <dbReference type="ARBA" id="ARBA00022833"/>
    </source>
</evidence>
<dbReference type="InterPro" id="IPR051066">
    <property type="entry name" value="Trans_reg/Corepressor"/>
</dbReference>
<dbReference type="Gene3D" id="1.10.10.60">
    <property type="entry name" value="Homeodomain-like"/>
    <property type="match status" value="1"/>
</dbReference>
<dbReference type="GO" id="GO:0006357">
    <property type="term" value="P:regulation of transcription by RNA polymerase II"/>
    <property type="evidence" value="ECO:0007669"/>
    <property type="project" value="TreeGrafter"/>
</dbReference>
<name>A0A8B9M145_9AVES</name>
<evidence type="ECO:0000259" key="11">
    <source>
        <dbReference type="PROSITE" id="PS50157"/>
    </source>
</evidence>
<dbReference type="SMART" id="SM01189">
    <property type="entry name" value="ELM2"/>
    <property type="match status" value="1"/>
</dbReference>
<dbReference type="GO" id="GO:0003677">
    <property type="term" value="F:DNA binding"/>
    <property type="evidence" value="ECO:0007669"/>
    <property type="project" value="UniProtKB-KW"/>
</dbReference>
<dbReference type="SUPFAM" id="SSF57667">
    <property type="entry name" value="beta-beta-alpha zinc fingers"/>
    <property type="match status" value="2"/>
</dbReference>
<keyword evidence="2" id="KW-0479">Metal-binding</keyword>
<evidence type="ECO:0000256" key="2">
    <source>
        <dbReference type="ARBA" id="ARBA00022723"/>
    </source>
</evidence>
<dbReference type="PANTHER" id="PTHR16089">
    <property type="entry name" value="REST COREPRESSOR COREST PROTEIN-RELATED"/>
    <property type="match status" value="1"/>
</dbReference>
<evidence type="ECO:0000256" key="5">
    <source>
        <dbReference type="ARBA" id="ARBA00023015"/>
    </source>
</evidence>
<dbReference type="Proteomes" id="UP000694541">
    <property type="component" value="Unplaced"/>
</dbReference>
<comment type="subcellular location">
    <subcellularLocation>
        <location evidence="1">Nucleus</location>
    </subcellularLocation>
</comment>
<dbReference type="InterPro" id="IPR036236">
    <property type="entry name" value="Znf_C2H2_sf"/>
</dbReference>
<reference evidence="14" key="2">
    <citation type="submission" date="2025-09" db="UniProtKB">
        <authorList>
            <consortium name="Ensembl"/>
        </authorList>
    </citation>
    <scope>IDENTIFICATION</scope>
</reference>
<keyword evidence="15" id="KW-1185">Reference proteome</keyword>
<feature type="compositionally biased region" description="Basic and acidic residues" evidence="10">
    <location>
        <begin position="631"/>
        <end position="640"/>
    </location>
</feature>
<feature type="compositionally biased region" description="Basic residues" evidence="10">
    <location>
        <begin position="843"/>
        <end position="852"/>
    </location>
</feature>
<feature type="region of interest" description="Disordered" evidence="10">
    <location>
        <begin position="1148"/>
        <end position="1172"/>
    </location>
</feature>
<dbReference type="PANTHER" id="PTHR16089:SF23">
    <property type="entry name" value="ZINC FINGER PROTEIN 541"/>
    <property type="match status" value="1"/>
</dbReference>
<dbReference type="InterPro" id="IPR009057">
    <property type="entry name" value="Homeodomain-like_sf"/>
</dbReference>
<feature type="region of interest" description="Disordered" evidence="10">
    <location>
        <begin position="601"/>
        <end position="647"/>
    </location>
</feature>
<dbReference type="GO" id="GO:0005667">
    <property type="term" value="C:transcription regulator complex"/>
    <property type="evidence" value="ECO:0007669"/>
    <property type="project" value="TreeGrafter"/>
</dbReference>
<reference evidence="14" key="1">
    <citation type="submission" date="2025-08" db="UniProtKB">
        <authorList>
            <consortium name="Ensembl"/>
        </authorList>
    </citation>
    <scope>IDENTIFICATION</scope>
</reference>
<keyword evidence="8" id="KW-0539">Nucleus</keyword>
<dbReference type="PROSITE" id="PS00028">
    <property type="entry name" value="ZINC_FINGER_C2H2_1"/>
    <property type="match status" value="2"/>
</dbReference>
<evidence type="ECO:0000256" key="8">
    <source>
        <dbReference type="ARBA" id="ARBA00023242"/>
    </source>
</evidence>
<dbReference type="PROSITE" id="PS51293">
    <property type="entry name" value="SANT"/>
    <property type="match status" value="1"/>
</dbReference>
<feature type="region of interest" description="Disordered" evidence="10">
    <location>
        <begin position="831"/>
        <end position="852"/>
    </location>
</feature>
<dbReference type="SUPFAM" id="SSF46689">
    <property type="entry name" value="Homeodomain-like"/>
    <property type="match status" value="1"/>
</dbReference>
<dbReference type="AlphaFoldDB" id="A0A8B9M145"/>
<dbReference type="Pfam" id="PF00249">
    <property type="entry name" value="Myb_DNA-binding"/>
    <property type="match status" value="1"/>
</dbReference>
<evidence type="ECO:0000313" key="14">
    <source>
        <dbReference type="Ensembl" id="ENSANIP00000001881.1"/>
    </source>
</evidence>
<dbReference type="SMART" id="SM00717">
    <property type="entry name" value="SANT"/>
    <property type="match status" value="1"/>
</dbReference>
<feature type="domain" description="C2H2-type" evidence="11">
    <location>
        <begin position="158"/>
        <end position="185"/>
    </location>
</feature>
<dbReference type="Ensembl" id="ENSANIT00000001934.1">
    <property type="protein sequence ID" value="ENSANIP00000001881.1"/>
    <property type="gene ID" value="ENSANIG00000001315.1"/>
</dbReference>
<keyword evidence="5" id="KW-0805">Transcription regulation</keyword>
<evidence type="ECO:0000256" key="7">
    <source>
        <dbReference type="ARBA" id="ARBA00023163"/>
    </source>
</evidence>
<evidence type="ECO:0000256" key="1">
    <source>
        <dbReference type="ARBA" id="ARBA00004123"/>
    </source>
</evidence>
<protein>
    <submittedName>
        <fullName evidence="14">Zinc finger protein 541</fullName>
    </submittedName>
</protein>
<keyword evidence="6" id="KW-0238">DNA-binding</keyword>
<evidence type="ECO:0000259" key="12">
    <source>
        <dbReference type="PROSITE" id="PS51156"/>
    </source>
</evidence>
<dbReference type="PROSITE" id="PS51156">
    <property type="entry name" value="ELM2"/>
    <property type="match status" value="1"/>
</dbReference>
<organism evidence="14 15">
    <name type="scientific">Accipiter nisus</name>
    <name type="common">Eurasian sparrowhawk</name>
    <dbReference type="NCBI Taxonomy" id="211598"/>
    <lineage>
        <taxon>Eukaryota</taxon>
        <taxon>Metazoa</taxon>
        <taxon>Chordata</taxon>
        <taxon>Craniata</taxon>
        <taxon>Vertebrata</taxon>
        <taxon>Euteleostomi</taxon>
        <taxon>Archelosauria</taxon>
        <taxon>Archosauria</taxon>
        <taxon>Dinosauria</taxon>
        <taxon>Saurischia</taxon>
        <taxon>Theropoda</taxon>
        <taxon>Coelurosauria</taxon>
        <taxon>Aves</taxon>
        <taxon>Neognathae</taxon>
        <taxon>Neoaves</taxon>
        <taxon>Telluraves</taxon>
        <taxon>Accipitrimorphae</taxon>
        <taxon>Accipitriformes</taxon>
        <taxon>Accipitridae</taxon>
        <taxon>Accipitrinae</taxon>
        <taxon>Accipiter</taxon>
    </lineage>
</organism>
<dbReference type="InterPro" id="IPR017884">
    <property type="entry name" value="SANT_dom"/>
</dbReference>
<dbReference type="PROSITE" id="PS50157">
    <property type="entry name" value="ZINC_FINGER_C2H2_2"/>
    <property type="match status" value="2"/>
</dbReference>
<keyword evidence="7" id="KW-0804">Transcription</keyword>
<dbReference type="InterPro" id="IPR013087">
    <property type="entry name" value="Znf_C2H2_type"/>
</dbReference>
<feature type="compositionally biased region" description="Basic and acidic residues" evidence="10">
    <location>
        <begin position="1150"/>
        <end position="1166"/>
    </location>
</feature>
<dbReference type="GO" id="GO:0000118">
    <property type="term" value="C:histone deacetylase complex"/>
    <property type="evidence" value="ECO:0007669"/>
    <property type="project" value="TreeGrafter"/>
</dbReference>
<feature type="domain" description="ELM2" evidence="12">
    <location>
        <begin position="958"/>
        <end position="1050"/>
    </location>
</feature>
<dbReference type="Gene3D" id="3.30.160.60">
    <property type="entry name" value="Classic Zinc Finger"/>
    <property type="match status" value="1"/>
</dbReference>
<evidence type="ECO:0000256" key="3">
    <source>
        <dbReference type="ARBA" id="ARBA00022771"/>
    </source>
</evidence>
<dbReference type="GO" id="GO:0003714">
    <property type="term" value="F:transcription corepressor activity"/>
    <property type="evidence" value="ECO:0007669"/>
    <property type="project" value="TreeGrafter"/>
</dbReference>
<keyword evidence="3 9" id="KW-0863">Zinc-finger</keyword>
<evidence type="ECO:0000313" key="15">
    <source>
        <dbReference type="Proteomes" id="UP000694541"/>
    </source>
</evidence>
<feature type="domain" description="C2H2-type" evidence="11">
    <location>
        <begin position="130"/>
        <end position="157"/>
    </location>
</feature>
<evidence type="ECO:0000256" key="6">
    <source>
        <dbReference type="ARBA" id="ARBA00023125"/>
    </source>
</evidence>
<evidence type="ECO:0000259" key="13">
    <source>
        <dbReference type="PROSITE" id="PS51293"/>
    </source>
</evidence>